<name>A0AC61RAE1_9FIRM</name>
<evidence type="ECO:0000313" key="2">
    <source>
        <dbReference type="Proteomes" id="UP000308836"/>
    </source>
</evidence>
<accession>A0AC61RAE1</accession>
<reference evidence="1" key="1">
    <citation type="submission" date="2019-04" db="EMBL/GenBank/DDBJ databases">
        <title>Microbes associate with the intestines of laboratory mice.</title>
        <authorList>
            <person name="Navarre W."/>
            <person name="Wong E."/>
            <person name="Huang K."/>
            <person name="Tropini C."/>
            <person name="Ng K."/>
            <person name="Yu B."/>
        </authorList>
    </citation>
    <scope>NUCLEOTIDE SEQUENCE</scope>
    <source>
        <strain evidence="1">NM09_H32</strain>
    </source>
</reference>
<proteinExistence type="predicted"/>
<protein>
    <submittedName>
        <fullName evidence="1">Uncharacterized protein</fullName>
    </submittedName>
</protein>
<evidence type="ECO:0000313" key="1">
    <source>
        <dbReference type="EMBL" id="TGY67233.1"/>
    </source>
</evidence>
<keyword evidence="2" id="KW-1185">Reference proteome</keyword>
<gene>
    <name evidence="1" type="ORF">E5336_00185</name>
</gene>
<comment type="caution">
    <text evidence="1">The sequence shown here is derived from an EMBL/GenBank/DDBJ whole genome shotgun (WGS) entry which is preliminary data.</text>
</comment>
<sequence>MVIVSPKKDRFRAANMKDVKKNKIIHDAAGNPYRILEVVFNVESWSMLIQNMDRRKTKNIPCERISQYRVREIG</sequence>
<organism evidence="1 2">
    <name type="scientific">Dubosiella muris</name>
    <dbReference type="NCBI Taxonomy" id="3038133"/>
    <lineage>
        <taxon>Bacteria</taxon>
        <taxon>Bacillati</taxon>
        <taxon>Bacillota</taxon>
        <taxon>Erysipelotrichia</taxon>
        <taxon>Erysipelotrichales</taxon>
        <taxon>Erysipelotrichaceae</taxon>
        <taxon>Dubosiella</taxon>
    </lineage>
</organism>
<dbReference type="Proteomes" id="UP000308836">
    <property type="component" value="Unassembled WGS sequence"/>
</dbReference>
<dbReference type="EMBL" id="SRYG01000001">
    <property type="protein sequence ID" value="TGY67233.1"/>
    <property type="molecule type" value="Genomic_DNA"/>
</dbReference>